<feature type="transmembrane region" description="Helical" evidence="1">
    <location>
        <begin position="37"/>
        <end position="55"/>
    </location>
</feature>
<keyword evidence="1" id="KW-0472">Membrane</keyword>
<evidence type="ECO:0008006" key="4">
    <source>
        <dbReference type="Google" id="ProtNLM"/>
    </source>
</evidence>
<proteinExistence type="predicted"/>
<reference evidence="3" key="1">
    <citation type="submission" date="2016-11" db="EMBL/GenBank/DDBJ databases">
        <authorList>
            <person name="Varghese N."/>
            <person name="Submissions S."/>
        </authorList>
    </citation>
    <scope>NUCLEOTIDE SEQUENCE [LARGE SCALE GENOMIC DNA]</scope>
    <source>
        <strain evidence="3">DSM 25330</strain>
    </source>
</reference>
<feature type="transmembrane region" description="Helical" evidence="1">
    <location>
        <begin position="75"/>
        <end position="93"/>
    </location>
</feature>
<evidence type="ECO:0000256" key="1">
    <source>
        <dbReference type="SAM" id="Phobius"/>
    </source>
</evidence>
<name>A0A1M5JLJ4_9FLAO</name>
<evidence type="ECO:0000313" key="3">
    <source>
        <dbReference type="Proteomes" id="UP000184522"/>
    </source>
</evidence>
<dbReference type="STRING" id="1089305.SAMN05444148_0073"/>
<accession>A0A1M5JLJ4</accession>
<evidence type="ECO:0000313" key="2">
    <source>
        <dbReference type="EMBL" id="SHG41446.1"/>
    </source>
</evidence>
<keyword evidence="1" id="KW-1133">Transmembrane helix</keyword>
<dbReference type="AlphaFoldDB" id="A0A1M5JLJ4"/>
<feature type="transmembrane region" description="Helical" evidence="1">
    <location>
        <begin position="122"/>
        <end position="145"/>
    </location>
</feature>
<organism evidence="2 3">
    <name type="scientific">Winogradskyella jejuensis</name>
    <dbReference type="NCBI Taxonomy" id="1089305"/>
    <lineage>
        <taxon>Bacteria</taxon>
        <taxon>Pseudomonadati</taxon>
        <taxon>Bacteroidota</taxon>
        <taxon>Flavobacteriia</taxon>
        <taxon>Flavobacteriales</taxon>
        <taxon>Flavobacteriaceae</taxon>
        <taxon>Winogradskyella</taxon>
    </lineage>
</organism>
<protein>
    <recommendedName>
        <fullName evidence="4">DUF898 domain-containing protein</fullName>
    </recommendedName>
</protein>
<gene>
    <name evidence="2" type="ORF">SAMN05444148_0073</name>
</gene>
<keyword evidence="1" id="KW-0812">Transmembrane</keyword>
<dbReference type="RefSeq" id="WP_073081500.1">
    <property type="nucleotide sequence ID" value="NZ_FQWS01000001.1"/>
</dbReference>
<dbReference type="OrthoDB" id="709028at2"/>
<dbReference type="Proteomes" id="UP000184522">
    <property type="component" value="Unassembled WGS sequence"/>
</dbReference>
<keyword evidence="3" id="KW-1185">Reference proteome</keyword>
<dbReference type="EMBL" id="FQWS01000001">
    <property type="protein sequence ID" value="SHG41446.1"/>
    <property type="molecule type" value="Genomic_DNA"/>
</dbReference>
<sequence length="213" mass="24963">MDELELLKKDWQRDAVEYPELSYDEIYKMSHSKSSSIVKWIFYIGLIEFAFWFVISLGLKAFGYGEEIKKLESSTIFVILAVISYAVLLYFLYKFYMNYRNISTTDSARRLMKNILKTRKTVKAYVIFNLVFLVIATFYGVYFSLQNDEASKSMVDAAAANGEMFKFYAGIILVTLLLLVITIGFLLLFYWLIYGLLLKQLNQNYRELKKLEI</sequence>
<feature type="transmembrane region" description="Helical" evidence="1">
    <location>
        <begin position="165"/>
        <end position="193"/>
    </location>
</feature>